<evidence type="ECO:0000313" key="3">
    <source>
        <dbReference type="EMBL" id="KAJ5131261.1"/>
    </source>
</evidence>
<dbReference type="OrthoDB" id="27934at2759"/>
<comment type="caution">
    <text evidence="3">The sequence shown here is derived from an EMBL/GenBank/DDBJ whole genome shotgun (WGS) entry which is preliminary data.</text>
</comment>
<feature type="coiled-coil region" evidence="1">
    <location>
        <begin position="96"/>
        <end position="123"/>
    </location>
</feature>
<name>A0A9W9GXN8_9EURO</name>
<dbReference type="AlphaFoldDB" id="A0A9W9GXN8"/>
<accession>A0A9W9GXN8</accession>
<feature type="compositionally biased region" description="Acidic residues" evidence="2">
    <location>
        <begin position="212"/>
        <end position="228"/>
    </location>
</feature>
<evidence type="ECO:0008006" key="5">
    <source>
        <dbReference type="Google" id="ProtNLM"/>
    </source>
</evidence>
<feature type="region of interest" description="Disordered" evidence="2">
    <location>
        <begin position="1"/>
        <end position="93"/>
    </location>
</feature>
<dbReference type="Gene3D" id="6.10.140.1020">
    <property type="match status" value="1"/>
</dbReference>
<keyword evidence="4" id="KW-1185">Reference proteome</keyword>
<feature type="compositionally biased region" description="Basic and acidic residues" evidence="2">
    <location>
        <begin position="178"/>
        <end position="193"/>
    </location>
</feature>
<feature type="compositionally biased region" description="Pro residues" evidence="2">
    <location>
        <begin position="64"/>
        <end position="73"/>
    </location>
</feature>
<dbReference type="PANTHER" id="PTHR28527:SF1">
    <property type="entry name" value="SWI5-DEPENDENT RECOMBINATION DNA REPAIR PROTEIN 1"/>
    <property type="match status" value="1"/>
</dbReference>
<organism evidence="3 4">
    <name type="scientific">Penicillium bovifimosum</name>
    <dbReference type="NCBI Taxonomy" id="126998"/>
    <lineage>
        <taxon>Eukaryota</taxon>
        <taxon>Fungi</taxon>
        <taxon>Dikarya</taxon>
        <taxon>Ascomycota</taxon>
        <taxon>Pezizomycotina</taxon>
        <taxon>Eurotiomycetes</taxon>
        <taxon>Eurotiomycetidae</taxon>
        <taxon>Eurotiales</taxon>
        <taxon>Aspergillaceae</taxon>
        <taxon>Penicillium</taxon>
    </lineage>
</organism>
<dbReference type="GO" id="GO:0006310">
    <property type="term" value="P:DNA recombination"/>
    <property type="evidence" value="ECO:0007669"/>
    <property type="project" value="TreeGrafter"/>
</dbReference>
<dbReference type="GeneID" id="81407214"/>
<feature type="region of interest" description="Disordered" evidence="2">
    <location>
        <begin position="178"/>
        <end position="228"/>
    </location>
</feature>
<protein>
    <recommendedName>
        <fullName evidence="5">Swi5-dependent recombination DNA repair protein 1</fullName>
    </recommendedName>
</protein>
<dbReference type="PANTHER" id="PTHR28527">
    <property type="entry name" value="MATING-TYPE SWITCHING PROTEIN SWI2-RELATED"/>
    <property type="match status" value="1"/>
</dbReference>
<evidence type="ECO:0000256" key="2">
    <source>
        <dbReference type="SAM" id="MobiDB-lite"/>
    </source>
</evidence>
<evidence type="ECO:0000313" key="4">
    <source>
        <dbReference type="Proteomes" id="UP001149079"/>
    </source>
</evidence>
<keyword evidence="1" id="KW-0175">Coiled coil</keyword>
<dbReference type="EMBL" id="JAPQKL010000005">
    <property type="protein sequence ID" value="KAJ5131261.1"/>
    <property type="molecule type" value="Genomic_DNA"/>
</dbReference>
<reference evidence="3" key="2">
    <citation type="journal article" date="2023" name="IMA Fungus">
        <title>Comparative genomic study of the Penicillium genus elucidates a diverse pangenome and 15 lateral gene transfer events.</title>
        <authorList>
            <person name="Petersen C."/>
            <person name="Sorensen T."/>
            <person name="Nielsen M.R."/>
            <person name="Sondergaard T.E."/>
            <person name="Sorensen J.L."/>
            <person name="Fitzpatrick D.A."/>
            <person name="Frisvad J.C."/>
            <person name="Nielsen K.L."/>
        </authorList>
    </citation>
    <scope>NUCLEOTIDE SEQUENCE</scope>
    <source>
        <strain evidence="3">IBT 22155</strain>
    </source>
</reference>
<dbReference type="Proteomes" id="UP001149079">
    <property type="component" value="Unassembled WGS sequence"/>
</dbReference>
<proteinExistence type="predicted"/>
<gene>
    <name evidence="3" type="ORF">N7515_007300</name>
</gene>
<feature type="compositionally biased region" description="Basic residues" evidence="2">
    <location>
        <begin position="1"/>
        <end position="10"/>
    </location>
</feature>
<sequence length="228" mass="24959">MSHQPSKRRRTDAAAALSKPFKSPLRRPVPTSTNDLPSTPVASKTPIGTQVSATPTTPREPQLDPNPPHPATPVPSQRKRSRYSLETPLAPPDPEVLELQKQQRALQSQVDALRAKLETANQALKLESSTKTTELQTLISKWRLVSQDAADEVFVGAKERVSGMGGLTAWKARSKADASRWDFDGERHEREHADDDEAGYDYAESSEGLQDEKDDAEQGAEGGQDEVG</sequence>
<evidence type="ECO:0000256" key="1">
    <source>
        <dbReference type="SAM" id="Coils"/>
    </source>
</evidence>
<feature type="compositionally biased region" description="Polar residues" evidence="2">
    <location>
        <begin position="30"/>
        <end position="59"/>
    </location>
</feature>
<dbReference type="RefSeq" id="XP_056521640.1">
    <property type="nucleotide sequence ID" value="XM_056668044.1"/>
</dbReference>
<reference evidence="3" key="1">
    <citation type="submission" date="2022-11" db="EMBL/GenBank/DDBJ databases">
        <authorList>
            <person name="Petersen C."/>
        </authorList>
    </citation>
    <scope>NUCLEOTIDE SEQUENCE</scope>
    <source>
        <strain evidence="3">IBT 22155</strain>
    </source>
</reference>